<gene>
    <name evidence="1" type="ORF">BCR33DRAFT_527486</name>
</gene>
<evidence type="ECO:0000313" key="2">
    <source>
        <dbReference type="Proteomes" id="UP000193642"/>
    </source>
</evidence>
<accession>A0A1Y2CTG5</accession>
<dbReference type="Proteomes" id="UP000193642">
    <property type="component" value="Unassembled WGS sequence"/>
</dbReference>
<proteinExistence type="predicted"/>
<evidence type="ECO:0000313" key="1">
    <source>
        <dbReference type="EMBL" id="ORY50348.1"/>
    </source>
</evidence>
<organism evidence="1 2">
    <name type="scientific">Rhizoclosmatium globosum</name>
    <dbReference type="NCBI Taxonomy" id="329046"/>
    <lineage>
        <taxon>Eukaryota</taxon>
        <taxon>Fungi</taxon>
        <taxon>Fungi incertae sedis</taxon>
        <taxon>Chytridiomycota</taxon>
        <taxon>Chytridiomycota incertae sedis</taxon>
        <taxon>Chytridiomycetes</taxon>
        <taxon>Chytridiales</taxon>
        <taxon>Chytriomycetaceae</taxon>
        <taxon>Rhizoclosmatium</taxon>
    </lineage>
</organism>
<dbReference type="EMBL" id="MCGO01000007">
    <property type="protein sequence ID" value="ORY50348.1"/>
    <property type="molecule type" value="Genomic_DNA"/>
</dbReference>
<comment type="caution">
    <text evidence="1">The sequence shown here is derived from an EMBL/GenBank/DDBJ whole genome shotgun (WGS) entry which is preliminary data.</text>
</comment>
<sequence>MLTSSDATSESLIAAVFTIESSADATGFPFDSATPFDTAAVSSSGWTKTGVATSWPVATTISRAVFQWNKSDVAHECNRDNEYFSHFLLLNHHLHLDRTTSPELHWLSVGVSRSKHLLIKQFSATCDIFVKGVFWDYRICGVFTKDLAEGIGAGAESWSWRGSKVMYVFGWFRFEAIWSLT</sequence>
<protein>
    <submittedName>
        <fullName evidence="1">Uncharacterized protein</fullName>
    </submittedName>
</protein>
<keyword evidence="2" id="KW-1185">Reference proteome</keyword>
<name>A0A1Y2CTG5_9FUNG</name>
<reference evidence="1 2" key="1">
    <citation type="submission" date="2016-07" db="EMBL/GenBank/DDBJ databases">
        <title>Pervasive Adenine N6-methylation of Active Genes in Fungi.</title>
        <authorList>
            <consortium name="DOE Joint Genome Institute"/>
            <person name="Mondo S.J."/>
            <person name="Dannebaum R.O."/>
            <person name="Kuo R.C."/>
            <person name="Labutti K."/>
            <person name="Haridas S."/>
            <person name="Kuo A."/>
            <person name="Salamov A."/>
            <person name="Ahrendt S.R."/>
            <person name="Lipzen A."/>
            <person name="Sullivan W."/>
            <person name="Andreopoulos W.B."/>
            <person name="Clum A."/>
            <person name="Lindquist E."/>
            <person name="Daum C."/>
            <person name="Ramamoorthy G.K."/>
            <person name="Gryganskyi A."/>
            <person name="Culley D."/>
            <person name="Magnuson J.K."/>
            <person name="James T.Y."/>
            <person name="O'Malley M.A."/>
            <person name="Stajich J.E."/>
            <person name="Spatafora J.W."/>
            <person name="Visel A."/>
            <person name="Grigoriev I.V."/>
        </authorList>
    </citation>
    <scope>NUCLEOTIDE SEQUENCE [LARGE SCALE GENOMIC DNA]</scope>
    <source>
        <strain evidence="1 2">JEL800</strain>
    </source>
</reference>
<dbReference type="AlphaFoldDB" id="A0A1Y2CTG5"/>